<comment type="caution">
    <text evidence="1">The sequence shown here is derived from an EMBL/GenBank/DDBJ whole genome shotgun (WGS) entry which is preliminary data.</text>
</comment>
<dbReference type="Proteomes" id="UP000298058">
    <property type="component" value="Unassembled WGS sequence"/>
</dbReference>
<gene>
    <name evidence="1" type="ORF">EHS15_16045</name>
</gene>
<dbReference type="OrthoDB" id="9767858at2"/>
<keyword evidence="2" id="KW-1185">Reference proteome</keyword>
<reference evidence="1" key="1">
    <citation type="journal article" date="2019" name="PLoS Negl. Trop. Dis.">
        <title>Revisiting the worldwide diversity of Leptospira species in the environment.</title>
        <authorList>
            <person name="Vincent A.T."/>
            <person name="Schiettekatte O."/>
            <person name="Bourhy P."/>
            <person name="Veyrier F.J."/>
            <person name="Picardeau M."/>
        </authorList>
    </citation>
    <scope>NUCLEOTIDE SEQUENCE [LARGE SCALE GENOMIC DNA]</scope>
    <source>
        <strain evidence="1">201300427</strain>
    </source>
</reference>
<dbReference type="InterPro" id="IPR012340">
    <property type="entry name" value="NA-bd_OB-fold"/>
</dbReference>
<protein>
    <submittedName>
        <fullName evidence="1">Uncharacterized protein</fullName>
    </submittedName>
</protein>
<dbReference type="EMBL" id="RQHW01000058">
    <property type="protein sequence ID" value="TGN17887.1"/>
    <property type="molecule type" value="Genomic_DNA"/>
</dbReference>
<evidence type="ECO:0000313" key="2">
    <source>
        <dbReference type="Proteomes" id="UP000298058"/>
    </source>
</evidence>
<dbReference type="RefSeq" id="WP_135761605.1">
    <property type="nucleotide sequence ID" value="NZ_RQHW01000058.1"/>
</dbReference>
<name>A0A4R9LWM6_9LEPT</name>
<dbReference type="Gene3D" id="2.40.50.140">
    <property type="entry name" value="Nucleic acid-binding proteins"/>
    <property type="match status" value="1"/>
</dbReference>
<organism evidence="1 2">
    <name type="scientific">Leptospira idonii</name>
    <dbReference type="NCBI Taxonomy" id="1193500"/>
    <lineage>
        <taxon>Bacteria</taxon>
        <taxon>Pseudomonadati</taxon>
        <taxon>Spirochaetota</taxon>
        <taxon>Spirochaetia</taxon>
        <taxon>Leptospirales</taxon>
        <taxon>Leptospiraceae</taxon>
        <taxon>Leptospira</taxon>
    </lineage>
</organism>
<evidence type="ECO:0000313" key="1">
    <source>
        <dbReference type="EMBL" id="TGN17887.1"/>
    </source>
</evidence>
<accession>A0A4R9LWM6</accession>
<dbReference type="AlphaFoldDB" id="A0A4R9LWM6"/>
<proteinExistence type="predicted"/>
<sequence length="322" mass="38001">MISFLELIQQLKREFSSGNWKGTLILYLNSLTQEEVQFALQILSDEKRISVSIKELKENISSYLNIPVWMIEECKKRFGTYSHTFTLLFPEPKEIITLGLLEWKKQFLDPMEQIHSSKDRKEKLSYIWNLLPDKERNLFHRLILKGKNTILPEEIVVYCKNLSEEISTKGFQNESQNFDISIEQKERTSVKLTLGYAKRSQNVSHKYEELSFFARTEDNGWIKTTSLSTWELNEEDSEKLSEFIKNNQIQKFGPVFSLRFELVCEISFTKLEPAKRNKSGIKLVSPRLEKILWKEDISHSEDLSFFQELLQKESFEIRCQTT</sequence>